<keyword evidence="7 8" id="KW-0472">Membrane</keyword>
<feature type="transmembrane region" description="Helical" evidence="8">
    <location>
        <begin position="178"/>
        <end position="200"/>
    </location>
</feature>
<sequence length="513" mass="58640">MSKSKEIITRDNSGIFKLLGILILGGLLRFYNNTAVALWHDEAFSALYIKYSWSEMMHRIGLDVHPPLYYWVLRLWSYVFGDGLLSLRFLSILFGVLTIYAGYLFVKKAFNPPAPQAGALRAGNPKLALIAAFFLAINPFQIQYSLEARMYTLGTFLVLISTWLLLKALEDNKYSTWAWYGVATAAGLLTHYYIVFSIMAQGLYVLYLFIRNRKINYKAVGSYILAAILFLPWLPTFLIQIKRVTSAFWIPEPDRWSVPSTIFKMIFGGQGNDHLTLIVILIVAIFVIYYFFKETKPPIRWLIISGVAIPFLAAILLSFKQAIYLDRYFVFASLFFTILIAAALFYVPKYTTRRTLTIVFALISLILFFKNWQDLGVKNLIFNRQVNYKPGMAAAAEFINDGAQSTDKIYVGSSFIYFTFKYYNQTEIRPLLYSSGSLETIPHFSGTAILTNDDLILDFKPTEKNSNVWLLWTTGFSGSKPNVPGNWSIVTEKQWTDTPGFKGEIIVTEYRVD</sequence>
<feature type="transmembrane region" description="Helical" evidence="8">
    <location>
        <begin position="274"/>
        <end position="292"/>
    </location>
</feature>
<evidence type="ECO:0000256" key="4">
    <source>
        <dbReference type="ARBA" id="ARBA00022679"/>
    </source>
</evidence>
<dbReference type="GO" id="GO:0016763">
    <property type="term" value="F:pentosyltransferase activity"/>
    <property type="evidence" value="ECO:0007669"/>
    <property type="project" value="TreeGrafter"/>
</dbReference>
<dbReference type="EMBL" id="MFEH01000001">
    <property type="protein sequence ID" value="OGE74168.1"/>
    <property type="molecule type" value="Genomic_DNA"/>
</dbReference>
<dbReference type="InterPro" id="IPR038731">
    <property type="entry name" value="RgtA/B/C-like"/>
</dbReference>
<reference evidence="10 11" key="1">
    <citation type="journal article" date="2016" name="Nat. Commun.">
        <title>Thousands of microbial genomes shed light on interconnected biogeochemical processes in an aquifer system.</title>
        <authorList>
            <person name="Anantharaman K."/>
            <person name="Brown C.T."/>
            <person name="Hug L.A."/>
            <person name="Sharon I."/>
            <person name="Castelle C.J."/>
            <person name="Probst A.J."/>
            <person name="Thomas B.C."/>
            <person name="Singh A."/>
            <person name="Wilkins M.J."/>
            <person name="Karaoz U."/>
            <person name="Brodie E.L."/>
            <person name="Williams K.H."/>
            <person name="Hubbard S.S."/>
            <person name="Banfield J.F."/>
        </authorList>
    </citation>
    <scope>NUCLEOTIDE SEQUENCE [LARGE SCALE GENOMIC DNA]</scope>
</reference>
<dbReference type="GO" id="GO:0009103">
    <property type="term" value="P:lipopolysaccharide biosynthetic process"/>
    <property type="evidence" value="ECO:0007669"/>
    <property type="project" value="UniProtKB-ARBA"/>
</dbReference>
<evidence type="ECO:0000313" key="10">
    <source>
        <dbReference type="EMBL" id="OGE74168.1"/>
    </source>
</evidence>
<dbReference type="Pfam" id="PF13231">
    <property type="entry name" value="PMT_2"/>
    <property type="match status" value="1"/>
</dbReference>
<evidence type="ECO:0000256" key="8">
    <source>
        <dbReference type="SAM" id="Phobius"/>
    </source>
</evidence>
<feature type="transmembrane region" description="Helical" evidence="8">
    <location>
        <begin position="127"/>
        <end position="144"/>
    </location>
</feature>
<accession>A0A1F5N9C6</accession>
<gene>
    <name evidence="10" type="ORF">A2717_01300</name>
</gene>
<feature type="transmembrane region" description="Helical" evidence="8">
    <location>
        <begin position="353"/>
        <end position="369"/>
    </location>
</feature>
<dbReference type="PANTHER" id="PTHR33908:SF11">
    <property type="entry name" value="MEMBRANE PROTEIN"/>
    <property type="match status" value="1"/>
</dbReference>
<name>A0A1F5N9C6_9BACT</name>
<organism evidence="10 11">
    <name type="scientific">Candidatus Doudnabacteria bacterium RIFCSPHIGHO2_01_FULL_41_86</name>
    <dbReference type="NCBI Taxonomy" id="1817821"/>
    <lineage>
        <taxon>Bacteria</taxon>
        <taxon>Candidatus Doudnaibacteriota</taxon>
    </lineage>
</organism>
<evidence type="ECO:0000256" key="2">
    <source>
        <dbReference type="ARBA" id="ARBA00022475"/>
    </source>
</evidence>
<dbReference type="AlphaFoldDB" id="A0A1F5N9C6"/>
<protein>
    <recommendedName>
        <fullName evidence="9">Glycosyltransferase RgtA/B/C/D-like domain-containing protein</fullName>
    </recommendedName>
</protein>
<evidence type="ECO:0000313" key="11">
    <source>
        <dbReference type="Proteomes" id="UP000177610"/>
    </source>
</evidence>
<feature type="domain" description="Glycosyltransferase RgtA/B/C/D-like" evidence="9">
    <location>
        <begin position="65"/>
        <end position="234"/>
    </location>
</feature>
<dbReference type="PANTHER" id="PTHR33908">
    <property type="entry name" value="MANNOSYLTRANSFERASE YKCB-RELATED"/>
    <property type="match status" value="1"/>
</dbReference>
<dbReference type="InterPro" id="IPR050297">
    <property type="entry name" value="LipidA_mod_glycosyltrf_83"/>
</dbReference>
<feature type="transmembrane region" description="Helical" evidence="8">
    <location>
        <begin position="298"/>
        <end position="319"/>
    </location>
</feature>
<keyword evidence="2" id="KW-1003">Cell membrane</keyword>
<evidence type="ECO:0000256" key="7">
    <source>
        <dbReference type="ARBA" id="ARBA00023136"/>
    </source>
</evidence>
<proteinExistence type="predicted"/>
<keyword evidence="4" id="KW-0808">Transferase</keyword>
<comment type="caution">
    <text evidence="10">The sequence shown here is derived from an EMBL/GenBank/DDBJ whole genome shotgun (WGS) entry which is preliminary data.</text>
</comment>
<evidence type="ECO:0000256" key="5">
    <source>
        <dbReference type="ARBA" id="ARBA00022692"/>
    </source>
</evidence>
<feature type="transmembrane region" description="Helical" evidence="8">
    <location>
        <begin position="12"/>
        <end position="31"/>
    </location>
</feature>
<evidence type="ECO:0000259" key="9">
    <source>
        <dbReference type="Pfam" id="PF13231"/>
    </source>
</evidence>
<comment type="subcellular location">
    <subcellularLocation>
        <location evidence="1">Cell membrane</location>
        <topology evidence="1">Multi-pass membrane protein</topology>
    </subcellularLocation>
</comment>
<feature type="transmembrane region" description="Helical" evidence="8">
    <location>
        <begin position="328"/>
        <end position="347"/>
    </location>
</feature>
<evidence type="ECO:0000256" key="6">
    <source>
        <dbReference type="ARBA" id="ARBA00022989"/>
    </source>
</evidence>
<dbReference type="GO" id="GO:0005886">
    <property type="term" value="C:plasma membrane"/>
    <property type="evidence" value="ECO:0007669"/>
    <property type="project" value="UniProtKB-SubCell"/>
</dbReference>
<dbReference type="STRING" id="1817821.A2717_01300"/>
<evidence type="ECO:0000256" key="3">
    <source>
        <dbReference type="ARBA" id="ARBA00022676"/>
    </source>
</evidence>
<feature type="transmembrane region" description="Helical" evidence="8">
    <location>
        <begin position="220"/>
        <end position="239"/>
    </location>
</feature>
<evidence type="ECO:0000256" key="1">
    <source>
        <dbReference type="ARBA" id="ARBA00004651"/>
    </source>
</evidence>
<dbReference type="Proteomes" id="UP000177610">
    <property type="component" value="Unassembled WGS sequence"/>
</dbReference>
<keyword evidence="6 8" id="KW-1133">Transmembrane helix</keyword>
<keyword evidence="5 8" id="KW-0812">Transmembrane</keyword>
<feature type="transmembrane region" description="Helical" evidence="8">
    <location>
        <begin position="85"/>
        <end position="106"/>
    </location>
</feature>
<keyword evidence="3" id="KW-0328">Glycosyltransferase</keyword>